<dbReference type="AlphaFoldDB" id="A0A3N1GWE1"/>
<dbReference type="Gene3D" id="3.40.50.720">
    <property type="entry name" value="NAD(P)-binding Rossmann-like Domain"/>
    <property type="match status" value="1"/>
</dbReference>
<comment type="similarity">
    <text evidence="1">Belongs to the short-chain dehydrogenases/reductases (SDR) family.</text>
</comment>
<dbReference type="PANTHER" id="PTHR43639">
    <property type="entry name" value="OXIDOREDUCTASE, SHORT-CHAIN DEHYDROGENASE/REDUCTASE FAMILY (AFU_ORTHOLOGUE AFUA_5G02870)"/>
    <property type="match status" value="1"/>
</dbReference>
<evidence type="ECO:0000256" key="1">
    <source>
        <dbReference type="ARBA" id="ARBA00006484"/>
    </source>
</evidence>
<evidence type="ECO:0000313" key="5">
    <source>
        <dbReference type="Proteomes" id="UP000276232"/>
    </source>
</evidence>
<dbReference type="InterPro" id="IPR002347">
    <property type="entry name" value="SDR_fam"/>
</dbReference>
<dbReference type="EMBL" id="RJKN01000006">
    <property type="protein sequence ID" value="ROP34534.1"/>
    <property type="molecule type" value="Genomic_DNA"/>
</dbReference>
<organism evidence="4 5">
    <name type="scientific">Pseudokineococcus lusitanus</name>
    <dbReference type="NCBI Taxonomy" id="763993"/>
    <lineage>
        <taxon>Bacteria</taxon>
        <taxon>Bacillati</taxon>
        <taxon>Actinomycetota</taxon>
        <taxon>Actinomycetes</taxon>
        <taxon>Kineosporiales</taxon>
        <taxon>Kineosporiaceae</taxon>
        <taxon>Pseudokineococcus</taxon>
    </lineage>
</organism>
<evidence type="ECO:0000256" key="2">
    <source>
        <dbReference type="ARBA" id="ARBA00023002"/>
    </source>
</evidence>
<evidence type="ECO:0000259" key="3">
    <source>
        <dbReference type="SMART" id="SM00822"/>
    </source>
</evidence>
<dbReference type="Proteomes" id="UP000276232">
    <property type="component" value="Unassembled WGS sequence"/>
</dbReference>
<dbReference type="InterPro" id="IPR057326">
    <property type="entry name" value="KR_dom"/>
</dbReference>
<keyword evidence="5" id="KW-1185">Reference proteome</keyword>
<sequence>MSATTGSTTDAGRVVVITGAGRGLGRSAAEHLLRRGARVVGTYRSDEASARSLVEAYGEDRVAVLPLDVTRTEDYPAFVEAVRGVVGAWGRDRVDALVNNAGTGLHEAFADTTVEQFDAMVAVHLRPPYFLTQAFLPLLADGGRVLNVSSGLARFTFPGSSAYAIMKAGVEALSRYQAVELGGRGIRVNTVVPGAIATDFSGGMVRDNPDVQDQVAQTIALGRVGVADDIGAAVALLLEDGFGWANGTRIELSGGQVL</sequence>
<evidence type="ECO:0000313" key="4">
    <source>
        <dbReference type="EMBL" id="ROP34534.1"/>
    </source>
</evidence>
<name>A0A3N1GWE1_9ACTN</name>
<comment type="caution">
    <text evidence="4">The sequence shown here is derived from an EMBL/GenBank/DDBJ whole genome shotgun (WGS) entry which is preliminary data.</text>
</comment>
<dbReference type="SUPFAM" id="SSF51735">
    <property type="entry name" value="NAD(P)-binding Rossmann-fold domains"/>
    <property type="match status" value="1"/>
</dbReference>
<dbReference type="GO" id="GO:0016491">
    <property type="term" value="F:oxidoreductase activity"/>
    <property type="evidence" value="ECO:0007669"/>
    <property type="project" value="UniProtKB-KW"/>
</dbReference>
<protein>
    <submittedName>
        <fullName evidence="4">NAD(P)-dependent dehydrogenase (Short-subunit alcohol dehydrogenase family)</fullName>
    </submittedName>
</protein>
<dbReference type="InterPro" id="IPR036291">
    <property type="entry name" value="NAD(P)-bd_dom_sf"/>
</dbReference>
<accession>A0A3N1GWE1</accession>
<dbReference type="Pfam" id="PF13561">
    <property type="entry name" value="adh_short_C2"/>
    <property type="match status" value="1"/>
</dbReference>
<proteinExistence type="inferred from homology"/>
<dbReference type="PANTHER" id="PTHR43639:SF1">
    <property type="entry name" value="SHORT-CHAIN DEHYDROGENASE_REDUCTASE FAMILY PROTEIN"/>
    <property type="match status" value="1"/>
</dbReference>
<keyword evidence="2" id="KW-0560">Oxidoreductase</keyword>
<gene>
    <name evidence="4" type="ORF">EDC03_2348</name>
</gene>
<dbReference type="OrthoDB" id="9803333at2"/>
<feature type="domain" description="Ketoreductase" evidence="3">
    <location>
        <begin position="13"/>
        <end position="208"/>
    </location>
</feature>
<dbReference type="RefSeq" id="WP_123380446.1">
    <property type="nucleotide sequence ID" value="NZ_RJKN01000006.1"/>
</dbReference>
<dbReference type="PRINTS" id="PR00080">
    <property type="entry name" value="SDRFAMILY"/>
</dbReference>
<dbReference type="FunFam" id="3.40.50.720:FF:000084">
    <property type="entry name" value="Short-chain dehydrogenase reductase"/>
    <property type="match status" value="1"/>
</dbReference>
<dbReference type="PRINTS" id="PR00081">
    <property type="entry name" value="GDHRDH"/>
</dbReference>
<dbReference type="InParanoid" id="A0A3N1GWE1"/>
<dbReference type="CDD" id="cd05233">
    <property type="entry name" value="SDR_c"/>
    <property type="match status" value="1"/>
</dbReference>
<reference evidence="4 5" key="1">
    <citation type="journal article" date="2015" name="Stand. Genomic Sci.">
        <title>Genomic Encyclopedia of Bacterial and Archaeal Type Strains, Phase III: the genomes of soil and plant-associated and newly described type strains.</title>
        <authorList>
            <person name="Whitman W.B."/>
            <person name="Woyke T."/>
            <person name="Klenk H.P."/>
            <person name="Zhou Y."/>
            <person name="Lilburn T.G."/>
            <person name="Beck B.J."/>
            <person name="De Vos P."/>
            <person name="Vandamme P."/>
            <person name="Eisen J.A."/>
            <person name="Garrity G."/>
            <person name="Hugenholtz P."/>
            <person name="Kyrpides N.C."/>
        </authorList>
    </citation>
    <scope>NUCLEOTIDE SEQUENCE [LARGE SCALE GENOMIC DNA]</scope>
    <source>
        <strain evidence="4 5">CECT 7306</strain>
    </source>
</reference>
<dbReference type="SMART" id="SM00822">
    <property type="entry name" value="PKS_KR"/>
    <property type="match status" value="1"/>
</dbReference>